<accession>A0AAV4QE75</accession>
<sequence>MAIFLNKLKRRPSQESKEDNNKANNSLGSCNFSHFTDKDPGGGFTTVHLNLSPPRERGGWGWSVSNRTKKSG</sequence>
<organism evidence="2 3">
    <name type="scientific">Caerostris extrusa</name>
    <name type="common">Bark spider</name>
    <name type="synonym">Caerostris bankana</name>
    <dbReference type="NCBI Taxonomy" id="172846"/>
    <lineage>
        <taxon>Eukaryota</taxon>
        <taxon>Metazoa</taxon>
        <taxon>Ecdysozoa</taxon>
        <taxon>Arthropoda</taxon>
        <taxon>Chelicerata</taxon>
        <taxon>Arachnida</taxon>
        <taxon>Araneae</taxon>
        <taxon>Araneomorphae</taxon>
        <taxon>Entelegynae</taxon>
        <taxon>Araneoidea</taxon>
        <taxon>Araneidae</taxon>
        <taxon>Caerostris</taxon>
    </lineage>
</organism>
<evidence type="ECO:0000313" key="2">
    <source>
        <dbReference type="EMBL" id="GIY07740.1"/>
    </source>
</evidence>
<dbReference type="EMBL" id="BPLR01006147">
    <property type="protein sequence ID" value="GIY07740.1"/>
    <property type="molecule type" value="Genomic_DNA"/>
</dbReference>
<reference evidence="2 3" key="1">
    <citation type="submission" date="2021-06" db="EMBL/GenBank/DDBJ databases">
        <title>Caerostris extrusa draft genome.</title>
        <authorList>
            <person name="Kono N."/>
            <person name="Arakawa K."/>
        </authorList>
    </citation>
    <scope>NUCLEOTIDE SEQUENCE [LARGE SCALE GENOMIC DNA]</scope>
</reference>
<evidence type="ECO:0000313" key="3">
    <source>
        <dbReference type="Proteomes" id="UP001054945"/>
    </source>
</evidence>
<proteinExistence type="predicted"/>
<evidence type="ECO:0000256" key="1">
    <source>
        <dbReference type="SAM" id="MobiDB-lite"/>
    </source>
</evidence>
<feature type="region of interest" description="Disordered" evidence="1">
    <location>
        <begin position="1"/>
        <end position="29"/>
    </location>
</feature>
<protein>
    <recommendedName>
        <fullName evidence="4">Ycf15</fullName>
    </recommendedName>
</protein>
<feature type="region of interest" description="Disordered" evidence="1">
    <location>
        <begin position="43"/>
        <end position="72"/>
    </location>
</feature>
<feature type="compositionally biased region" description="Basic and acidic residues" evidence="1">
    <location>
        <begin position="12"/>
        <end position="21"/>
    </location>
</feature>
<name>A0AAV4QE75_CAEEX</name>
<dbReference type="AlphaFoldDB" id="A0AAV4QE75"/>
<gene>
    <name evidence="2" type="ORF">CEXT_106571</name>
</gene>
<evidence type="ECO:0008006" key="4">
    <source>
        <dbReference type="Google" id="ProtNLM"/>
    </source>
</evidence>
<dbReference type="Proteomes" id="UP001054945">
    <property type="component" value="Unassembled WGS sequence"/>
</dbReference>
<comment type="caution">
    <text evidence="2">The sequence shown here is derived from an EMBL/GenBank/DDBJ whole genome shotgun (WGS) entry which is preliminary data.</text>
</comment>
<keyword evidence="3" id="KW-1185">Reference proteome</keyword>